<evidence type="ECO:0000256" key="1">
    <source>
        <dbReference type="SAM" id="MobiDB-lite"/>
    </source>
</evidence>
<dbReference type="Gene3D" id="3.90.930.1">
    <property type="match status" value="1"/>
</dbReference>
<proteinExistence type="predicted"/>
<comment type="caution">
    <text evidence="2">The sequence shown here is derived from an EMBL/GenBank/DDBJ whole genome shotgun (WGS) entry which is preliminary data.</text>
</comment>
<evidence type="ECO:0008006" key="4">
    <source>
        <dbReference type="Google" id="ProtNLM"/>
    </source>
</evidence>
<dbReference type="AlphaFoldDB" id="A0A3D8J332"/>
<feature type="compositionally biased region" description="Basic and acidic residues" evidence="1">
    <location>
        <begin position="212"/>
        <end position="229"/>
    </location>
</feature>
<protein>
    <recommendedName>
        <fullName evidence="4">Toxin-antitoxin system YwqK family antitoxin</fullName>
    </recommendedName>
</protein>
<organism evidence="2 3">
    <name type="scientific">Helicobacter aurati</name>
    <dbReference type="NCBI Taxonomy" id="137778"/>
    <lineage>
        <taxon>Bacteria</taxon>
        <taxon>Pseudomonadati</taxon>
        <taxon>Campylobacterota</taxon>
        <taxon>Epsilonproteobacteria</taxon>
        <taxon>Campylobacterales</taxon>
        <taxon>Helicobacteraceae</taxon>
        <taxon>Helicobacter</taxon>
    </lineage>
</organism>
<dbReference type="OrthoDB" id="5327778at2"/>
<evidence type="ECO:0000313" key="3">
    <source>
        <dbReference type="Proteomes" id="UP000256424"/>
    </source>
</evidence>
<dbReference type="RefSeq" id="WP_104763424.1">
    <property type="nucleotide sequence ID" value="NZ_FZPM01000023.1"/>
</dbReference>
<feature type="region of interest" description="Disordered" evidence="1">
    <location>
        <begin position="212"/>
        <end position="237"/>
    </location>
</feature>
<accession>A0A3D8J332</accession>
<keyword evidence="3" id="KW-1185">Reference proteome</keyword>
<dbReference type="EMBL" id="NXLW01000010">
    <property type="protein sequence ID" value="RDU71660.1"/>
    <property type="molecule type" value="Genomic_DNA"/>
</dbReference>
<reference evidence="2 3" key="1">
    <citation type="submission" date="2018-04" db="EMBL/GenBank/DDBJ databases">
        <title>Novel Campyloabacter and Helicobacter Species and Strains.</title>
        <authorList>
            <person name="Mannion A.J."/>
            <person name="Shen Z."/>
            <person name="Fox J.G."/>
        </authorList>
    </citation>
    <scope>NUCLEOTIDE SEQUENCE [LARGE SCALE GENOMIC DNA]</scope>
    <source>
        <strain evidence="2 3">MIT 97-5075</strain>
    </source>
</reference>
<dbReference type="Proteomes" id="UP000256424">
    <property type="component" value="Unassembled WGS sequence"/>
</dbReference>
<gene>
    <name evidence="2" type="ORF">CQA66_06070</name>
</gene>
<evidence type="ECO:0000313" key="2">
    <source>
        <dbReference type="EMBL" id="RDU71660.1"/>
    </source>
</evidence>
<name>A0A3D8J332_9HELI</name>
<sequence length="237" mass="28111">MKRLNVLIIILVLLAFILWFKIANIGNGIEVYVNYSDENKHQILSETSYVPYYNEDISFVICQSRDGRSPCQKIIGVKHGVEKWYNKGVLEYEDFYDNGILLATNVYYSNGFIRQEITYKNGNIIEKKFYSQSTANELVKAFFYTPNETIKKYYVDNRLVKEERYRGKYLISRKIFDKDGLLKRLEEYSNSNGFEELFNPFLHRYEDMPPNDDIRKYQKEDSKRDENHSEGVSGVWI</sequence>